<organism evidence="2 3">
    <name type="scientific">Gymnopilus junonius</name>
    <name type="common">Spectacular rustgill mushroom</name>
    <name type="synonym">Gymnopilus spectabilis subsp. junonius</name>
    <dbReference type="NCBI Taxonomy" id="109634"/>
    <lineage>
        <taxon>Eukaryota</taxon>
        <taxon>Fungi</taxon>
        <taxon>Dikarya</taxon>
        <taxon>Basidiomycota</taxon>
        <taxon>Agaricomycotina</taxon>
        <taxon>Agaricomycetes</taxon>
        <taxon>Agaricomycetidae</taxon>
        <taxon>Agaricales</taxon>
        <taxon>Agaricineae</taxon>
        <taxon>Hymenogastraceae</taxon>
        <taxon>Gymnopilus</taxon>
    </lineage>
</organism>
<feature type="region of interest" description="Disordered" evidence="1">
    <location>
        <begin position="522"/>
        <end position="547"/>
    </location>
</feature>
<accession>A0A9P5NEH8</accession>
<evidence type="ECO:0000256" key="1">
    <source>
        <dbReference type="SAM" id="MobiDB-lite"/>
    </source>
</evidence>
<protein>
    <submittedName>
        <fullName evidence="2">Uncharacterized protein</fullName>
    </submittedName>
</protein>
<feature type="region of interest" description="Disordered" evidence="1">
    <location>
        <begin position="13"/>
        <end position="39"/>
    </location>
</feature>
<proteinExistence type="predicted"/>
<feature type="compositionally biased region" description="Basic residues" evidence="1">
    <location>
        <begin position="109"/>
        <end position="118"/>
    </location>
</feature>
<sequence>MQAGKWIHQWFGRQRVKDRKTKSKADPAGSTSALTASVSAADLSTSTSISASSSASLAIGSNPDAILSAQEILHIKKEHHDPVPTSLLPALLPCDLDNVPSAPAVSVSRPKRRGRAPRGPKQDQAQDNIKAPVAQRRTRRRGATQVAHVKAEFIEPSKTVENVPKASGQQATVIDLSGNDLMAANPSSGRATRAGTQPSVDYIQFLPMIGPPRRSSFSQAARDTQRSNLRLPPLLNPASSDSAYPISQAQAYSPLPESSHQTTNESSMPSLRPQDQSASAGSARAYLEGPAPAFRSAQFHNQGPWDYSLSSSMLASSRSASDTSGRKTRTAVATVAVVPEPAPPLQYIYDGQDVNYRVPRLAPAFNWESHVPPVLGVSITSMTDTGLSQPESVTHSEFRVENEGGISVHPVEDFSSESLMYPELDLSAFETFLTGTVLDPLLAPLKHLTDILENFKDDQGTYMPLMQEEQRERLMDFAGLTRVEIEKSHTYSAVKPTVSSFSSDSKMSARLARTAFQSAARRAPNVGSSTARVSKRTMSSSHGAAKSSDTSWIVGSALIFGPLFLYLVSPSARKSTHSVHNDKREFPALQHEEKAAAKSAEVKKAPEVIIKDDEGKEADVGASIALAEASDAPKAAQALEDEAKLHVEAEGNAEPASEEATPAPSESKSESEVGKSDSFQKEGEEGPTNVDVAKEAAQKDVEPKKAAEGKEN</sequence>
<feature type="compositionally biased region" description="Basic and acidic residues" evidence="1">
    <location>
        <begin position="692"/>
        <end position="712"/>
    </location>
</feature>
<feature type="compositionally biased region" description="Basic and acidic residues" evidence="1">
    <location>
        <begin position="579"/>
        <end position="603"/>
    </location>
</feature>
<dbReference type="EMBL" id="JADNYJ010000152">
    <property type="protein sequence ID" value="KAF8879075.1"/>
    <property type="molecule type" value="Genomic_DNA"/>
</dbReference>
<feature type="compositionally biased region" description="Low complexity" evidence="1">
    <location>
        <begin position="653"/>
        <end position="666"/>
    </location>
</feature>
<feature type="region of interest" description="Disordered" evidence="1">
    <location>
        <begin position="576"/>
        <end position="603"/>
    </location>
</feature>
<gene>
    <name evidence="2" type="ORF">CPB84DRAFT_1852177</name>
</gene>
<dbReference type="OrthoDB" id="4590707at2759"/>
<dbReference type="AlphaFoldDB" id="A0A9P5NEH8"/>
<evidence type="ECO:0000313" key="2">
    <source>
        <dbReference type="EMBL" id="KAF8879075.1"/>
    </source>
</evidence>
<dbReference type="Proteomes" id="UP000724874">
    <property type="component" value="Unassembled WGS sequence"/>
</dbReference>
<feature type="compositionally biased region" description="Polar residues" evidence="1">
    <location>
        <begin position="526"/>
        <end position="547"/>
    </location>
</feature>
<feature type="compositionally biased region" description="Polar residues" evidence="1">
    <location>
        <begin position="241"/>
        <end position="280"/>
    </location>
</feature>
<evidence type="ECO:0000313" key="3">
    <source>
        <dbReference type="Proteomes" id="UP000724874"/>
    </source>
</evidence>
<feature type="region of interest" description="Disordered" evidence="1">
    <location>
        <begin position="211"/>
        <end position="283"/>
    </location>
</feature>
<keyword evidence="3" id="KW-1185">Reference proteome</keyword>
<feature type="region of interest" description="Disordered" evidence="1">
    <location>
        <begin position="630"/>
        <end position="712"/>
    </location>
</feature>
<feature type="region of interest" description="Disordered" evidence="1">
    <location>
        <begin position="101"/>
        <end position="145"/>
    </location>
</feature>
<feature type="compositionally biased region" description="Low complexity" evidence="1">
    <location>
        <begin position="226"/>
        <end position="240"/>
    </location>
</feature>
<comment type="caution">
    <text evidence="2">The sequence shown here is derived from an EMBL/GenBank/DDBJ whole genome shotgun (WGS) entry which is preliminary data.</text>
</comment>
<reference evidence="2" key="1">
    <citation type="submission" date="2020-11" db="EMBL/GenBank/DDBJ databases">
        <authorList>
            <consortium name="DOE Joint Genome Institute"/>
            <person name="Ahrendt S."/>
            <person name="Riley R."/>
            <person name="Andreopoulos W."/>
            <person name="LaButti K."/>
            <person name="Pangilinan J."/>
            <person name="Ruiz-duenas F.J."/>
            <person name="Barrasa J.M."/>
            <person name="Sanchez-Garcia M."/>
            <person name="Camarero S."/>
            <person name="Miyauchi S."/>
            <person name="Serrano A."/>
            <person name="Linde D."/>
            <person name="Babiker R."/>
            <person name="Drula E."/>
            <person name="Ayuso-Fernandez I."/>
            <person name="Pacheco R."/>
            <person name="Padilla G."/>
            <person name="Ferreira P."/>
            <person name="Barriuso J."/>
            <person name="Kellner H."/>
            <person name="Castanera R."/>
            <person name="Alfaro M."/>
            <person name="Ramirez L."/>
            <person name="Pisabarro A.G."/>
            <person name="Kuo A."/>
            <person name="Tritt A."/>
            <person name="Lipzen A."/>
            <person name="He G."/>
            <person name="Yan M."/>
            <person name="Ng V."/>
            <person name="Cullen D."/>
            <person name="Martin F."/>
            <person name="Rosso M.-N."/>
            <person name="Henrissat B."/>
            <person name="Hibbett D."/>
            <person name="Martinez A.T."/>
            <person name="Grigoriev I.V."/>
        </authorList>
    </citation>
    <scope>NUCLEOTIDE SEQUENCE</scope>
    <source>
        <strain evidence="2">AH 44721</strain>
    </source>
</reference>
<name>A0A9P5NEH8_GYMJU</name>
<feature type="compositionally biased region" description="Basic and acidic residues" evidence="1">
    <location>
        <begin position="667"/>
        <end position="684"/>
    </location>
</feature>
<feature type="compositionally biased region" description="Low complexity" evidence="1">
    <location>
        <begin position="30"/>
        <end position="39"/>
    </location>
</feature>